<dbReference type="RefSeq" id="WP_126594437.1">
    <property type="nucleotide sequence ID" value="NZ_BIFQ01000001.1"/>
</dbReference>
<evidence type="ECO:0000256" key="1">
    <source>
        <dbReference type="ARBA" id="ARBA00001946"/>
    </source>
</evidence>
<dbReference type="Pfam" id="PF04715">
    <property type="entry name" value="Anth_synt_I_N"/>
    <property type="match status" value="1"/>
</dbReference>
<comment type="pathway">
    <text evidence="2 15">Amino-acid biosynthesis; L-tryptophan biosynthesis; L-tryptophan from chorismate: step 1/5.</text>
</comment>
<dbReference type="PRINTS" id="PR00095">
    <property type="entry name" value="ANTSNTHASEI"/>
</dbReference>
<evidence type="ECO:0000256" key="3">
    <source>
        <dbReference type="ARBA" id="ARBA00009562"/>
    </source>
</evidence>
<dbReference type="InterPro" id="IPR006805">
    <property type="entry name" value="Anth_synth_I_N"/>
</dbReference>
<evidence type="ECO:0000313" key="19">
    <source>
        <dbReference type="EMBL" id="GCE03130.1"/>
    </source>
</evidence>
<gene>
    <name evidence="15" type="primary">trpE</name>
    <name evidence="19" type="ORF">KDAU_04590</name>
</gene>
<comment type="catalytic activity">
    <reaction evidence="14 15">
        <text>chorismate + L-glutamine = anthranilate + pyruvate + L-glutamate + H(+)</text>
        <dbReference type="Rhea" id="RHEA:21732"/>
        <dbReference type="ChEBI" id="CHEBI:15361"/>
        <dbReference type="ChEBI" id="CHEBI:15378"/>
        <dbReference type="ChEBI" id="CHEBI:16567"/>
        <dbReference type="ChEBI" id="CHEBI:29748"/>
        <dbReference type="ChEBI" id="CHEBI:29985"/>
        <dbReference type="ChEBI" id="CHEBI:58359"/>
        <dbReference type="EC" id="4.1.3.27"/>
    </reaction>
</comment>
<dbReference type="PANTHER" id="PTHR11236:SF48">
    <property type="entry name" value="ISOCHORISMATE SYNTHASE MENF"/>
    <property type="match status" value="1"/>
</dbReference>
<accession>A0A401Z8D6</accession>
<comment type="subunit">
    <text evidence="4 15">Heterotetramer consisting of two non-identical subunits: a beta subunit (TrpG) and a large alpha subunit (TrpE).</text>
</comment>
<dbReference type="PANTHER" id="PTHR11236">
    <property type="entry name" value="AMINOBENZOATE/ANTHRANILATE SYNTHASE"/>
    <property type="match status" value="1"/>
</dbReference>
<evidence type="ECO:0000256" key="4">
    <source>
        <dbReference type="ARBA" id="ARBA00011575"/>
    </source>
</evidence>
<feature type="domain" description="Anthranilate synthase component I N-terminal" evidence="18">
    <location>
        <begin position="37"/>
        <end position="188"/>
    </location>
</feature>
<evidence type="ECO:0000256" key="12">
    <source>
        <dbReference type="ARBA" id="ARBA00023239"/>
    </source>
</evidence>
<evidence type="ECO:0000259" key="18">
    <source>
        <dbReference type="Pfam" id="PF04715"/>
    </source>
</evidence>
<evidence type="ECO:0000256" key="2">
    <source>
        <dbReference type="ARBA" id="ARBA00004873"/>
    </source>
</evidence>
<organism evidence="19 20">
    <name type="scientific">Dictyobacter aurantiacus</name>
    <dbReference type="NCBI Taxonomy" id="1936993"/>
    <lineage>
        <taxon>Bacteria</taxon>
        <taxon>Bacillati</taxon>
        <taxon>Chloroflexota</taxon>
        <taxon>Ktedonobacteria</taxon>
        <taxon>Ktedonobacterales</taxon>
        <taxon>Dictyobacteraceae</taxon>
        <taxon>Dictyobacter</taxon>
    </lineage>
</organism>
<dbReference type="GO" id="GO:0000162">
    <property type="term" value="P:L-tryptophan biosynthetic process"/>
    <property type="evidence" value="ECO:0007669"/>
    <property type="project" value="UniProtKB-UniPathway"/>
</dbReference>
<dbReference type="UniPathway" id="UPA00035">
    <property type="reaction ID" value="UER00040"/>
</dbReference>
<evidence type="ECO:0000256" key="13">
    <source>
        <dbReference type="ARBA" id="ARBA00025634"/>
    </source>
</evidence>
<feature type="compositionally biased region" description="Polar residues" evidence="16">
    <location>
        <begin position="516"/>
        <end position="527"/>
    </location>
</feature>
<evidence type="ECO:0000256" key="10">
    <source>
        <dbReference type="ARBA" id="ARBA00022842"/>
    </source>
</evidence>
<dbReference type="EC" id="4.1.3.27" evidence="5 15"/>
<reference evidence="20" key="1">
    <citation type="submission" date="2018-12" db="EMBL/GenBank/DDBJ databases">
        <title>Tengunoibacter tsumagoiensis gen. nov., sp. nov., Dictyobacter kobayashii sp. nov., D. alpinus sp. nov., and D. joshuensis sp. nov. and description of Dictyobacteraceae fam. nov. within the order Ktedonobacterales isolated from Tengu-no-mugimeshi.</title>
        <authorList>
            <person name="Wang C.M."/>
            <person name="Zheng Y."/>
            <person name="Sakai Y."/>
            <person name="Toyoda A."/>
            <person name="Minakuchi Y."/>
            <person name="Abe K."/>
            <person name="Yokota A."/>
            <person name="Yabe S."/>
        </authorList>
    </citation>
    <scope>NUCLEOTIDE SEQUENCE [LARGE SCALE GENOMIC DNA]</scope>
    <source>
        <strain evidence="20">S-27</strain>
    </source>
</reference>
<dbReference type="GO" id="GO:0046872">
    <property type="term" value="F:metal ion binding"/>
    <property type="evidence" value="ECO:0007669"/>
    <property type="project" value="UniProtKB-KW"/>
</dbReference>
<dbReference type="AlphaFoldDB" id="A0A401Z8D6"/>
<evidence type="ECO:0000256" key="9">
    <source>
        <dbReference type="ARBA" id="ARBA00022822"/>
    </source>
</evidence>
<evidence type="ECO:0000256" key="16">
    <source>
        <dbReference type="SAM" id="MobiDB-lite"/>
    </source>
</evidence>
<keyword evidence="7 15" id="KW-0028">Amino-acid biosynthesis</keyword>
<feature type="region of interest" description="Disordered" evidence="16">
    <location>
        <begin position="516"/>
        <end position="540"/>
    </location>
</feature>
<comment type="caution">
    <text evidence="19">The sequence shown here is derived from an EMBL/GenBank/DDBJ whole genome shotgun (WGS) entry which is preliminary data.</text>
</comment>
<dbReference type="Proteomes" id="UP000287224">
    <property type="component" value="Unassembled WGS sequence"/>
</dbReference>
<dbReference type="EMBL" id="BIFQ01000001">
    <property type="protein sequence ID" value="GCE03130.1"/>
    <property type="molecule type" value="Genomic_DNA"/>
</dbReference>
<keyword evidence="11 15" id="KW-0057">Aromatic amino acid biosynthesis</keyword>
<proteinExistence type="inferred from homology"/>
<dbReference type="InterPro" id="IPR005801">
    <property type="entry name" value="ADC_synthase"/>
</dbReference>
<feature type="domain" description="Chorismate-utilising enzyme C-terminal" evidence="17">
    <location>
        <begin position="246"/>
        <end position="499"/>
    </location>
</feature>
<evidence type="ECO:0000256" key="6">
    <source>
        <dbReference type="ARBA" id="ARBA00020653"/>
    </source>
</evidence>
<keyword evidence="20" id="KW-1185">Reference proteome</keyword>
<comment type="similarity">
    <text evidence="3 15">Belongs to the anthranilate synthase component I family.</text>
</comment>
<dbReference type="Pfam" id="PF00425">
    <property type="entry name" value="Chorismate_bind"/>
    <property type="match status" value="1"/>
</dbReference>
<evidence type="ECO:0000256" key="14">
    <source>
        <dbReference type="ARBA" id="ARBA00047683"/>
    </source>
</evidence>
<sequence>MYYPTLDEVKQVRDAVLGGKKNDRRPLLPLYSDILADMETPVSAYCKTAQRPYSFLLESVTGGEQVARYSFIGIDPYLVMIHRGETVRLRRMHAFPGSYSEDEVACHDPLQLLEEELGQYQLVMPPHLERSHDQLPKFFGGAVGYLSYDAAARFERLPEPGPNELDLPLAVFMLTETVLVFDHVRHSVRVVTHVHLDAPDIEAEYRRAQEIVDDVQARLQQPVRLPEEPEPIYDEAALRVTSNRTRAEFESMVSRSIEYIKAGDIFQVVPSQRLSRHVNASPFTVYRALRAINPSPHMFFLDLEDFHLVGASPELLVRYEDNEVTIRPIAGTRPRGSDKQSDEQLAIELQQDPKERAEHIMLLDLARNDVGRVSKIGSVQVDDFMTIERYSHVMHLVTNVSGQLREGVSAFDALRAGFPAGTVSGAPKIRAMEIISELEGETRGAYAGAVGYFSHTGNQETAITLRTMVIKDGKAYIQAGGGVVADSTPANEYQESLNKARALLRALDEAEHIAQINRQTTHESPTIAQGGKKKDAPVTR</sequence>
<keyword evidence="12 15" id="KW-0456">Lyase</keyword>
<keyword evidence="8 15" id="KW-0479">Metal-binding</keyword>
<dbReference type="GO" id="GO:0004049">
    <property type="term" value="F:anthranilate synthase activity"/>
    <property type="evidence" value="ECO:0007669"/>
    <property type="project" value="UniProtKB-EC"/>
</dbReference>
<dbReference type="NCBIfam" id="TIGR00564">
    <property type="entry name" value="trpE_most"/>
    <property type="match status" value="1"/>
</dbReference>
<comment type="function">
    <text evidence="13 15">Part of a heterotetrameric complex that catalyzes the two-step biosynthesis of anthranilate, an intermediate in the biosynthesis of L-tryptophan. In the first step, the glutamine-binding beta subunit (TrpG) of anthranilate synthase (AS) provides the glutamine amidotransferase activity which generates ammonia as a substrate that, along with chorismate, is used in the second step, catalyzed by the large alpha subunit of AS (TrpE) to produce anthranilate. In the absence of TrpG, TrpE can synthesize anthranilate directly from chorismate and high concentrations of ammonia.</text>
</comment>
<keyword evidence="10 15" id="KW-0460">Magnesium</keyword>
<evidence type="ECO:0000256" key="11">
    <source>
        <dbReference type="ARBA" id="ARBA00023141"/>
    </source>
</evidence>
<evidence type="ECO:0000313" key="20">
    <source>
        <dbReference type="Proteomes" id="UP000287224"/>
    </source>
</evidence>
<evidence type="ECO:0000259" key="17">
    <source>
        <dbReference type="Pfam" id="PF00425"/>
    </source>
</evidence>
<dbReference type="InterPro" id="IPR005256">
    <property type="entry name" value="Anth_synth_I_PabB"/>
</dbReference>
<protein>
    <recommendedName>
        <fullName evidence="6 15">Anthranilate synthase component 1</fullName>
        <ecNumber evidence="5 15">4.1.3.27</ecNumber>
    </recommendedName>
</protein>
<dbReference type="InterPro" id="IPR019999">
    <property type="entry name" value="Anth_synth_I-like"/>
</dbReference>
<evidence type="ECO:0000256" key="5">
    <source>
        <dbReference type="ARBA" id="ARBA00012266"/>
    </source>
</evidence>
<keyword evidence="9 15" id="KW-0822">Tryptophan biosynthesis</keyword>
<dbReference type="SUPFAM" id="SSF56322">
    <property type="entry name" value="ADC synthase"/>
    <property type="match status" value="1"/>
</dbReference>
<dbReference type="InterPro" id="IPR015890">
    <property type="entry name" value="Chorismate_C"/>
</dbReference>
<evidence type="ECO:0000256" key="15">
    <source>
        <dbReference type="RuleBase" id="RU364045"/>
    </source>
</evidence>
<evidence type="ECO:0000256" key="8">
    <source>
        <dbReference type="ARBA" id="ARBA00022723"/>
    </source>
</evidence>
<dbReference type="Gene3D" id="3.60.120.10">
    <property type="entry name" value="Anthranilate synthase"/>
    <property type="match status" value="1"/>
</dbReference>
<evidence type="ECO:0000256" key="7">
    <source>
        <dbReference type="ARBA" id="ARBA00022605"/>
    </source>
</evidence>
<comment type="cofactor">
    <cofactor evidence="1 15">
        <name>Mg(2+)</name>
        <dbReference type="ChEBI" id="CHEBI:18420"/>
    </cofactor>
</comment>
<dbReference type="OrthoDB" id="9803598at2"/>
<name>A0A401Z8D6_9CHLR</name>